<sequence length="95" mass="10788">MAVLSTEVSLRTNLSTKFEFESSASVKCKQRSRIVARWCRASDRIIVADCDAFSTIAEIRTLDCRHAVFILVIDTSAKVEMTIMDDRARNQPEYV</sequence>
<dbReference type="EMBL" id="AOID01000012">
    <property type="protein sequence ID" value="ELY70123.1"/>
    <property type="molecule type" value="Genomic_DNA"/>
</dbReference>
<evidence type="ECO:0000313" key="1">
    <source>
        <dbReference type="EMBL" id="ELY70123.1"/>
    </source>
</evidence>
<comment type="caution">
    <text evidence="1">The sequence shown here is derived from an EMBL/GenBank/DDBJ whole genome shotgun (WGS) entry which is preliminary data.</text>
</comment>
<protein>
    <submittedName>
        <fullName evidence="1">Uncharacterized protein</fullName>
    </submittedName>
</protein>
<accession>L9YB41</accession>
<reference evidence="1 2" key="1">
    <citation type="journal article" date="2014" name="PLoS Genet.">
        <title>Phylogenetically driven sequencing of extremely halophilic archaea reveals strategies for static and dynamic osmo-response.</title>
        <authorList>
            <person name="Becker E.A."/>
            <person name="Seitzer P.M."/>
            <person name="Tritt A."/>
            <person name="Larsen D."/>
            <person name="Krusor M."/>
            <person name="Yao A.I."/>
            <person name="Wu D."/>
            <person name="Madern D."/>
            <person name="Eisen J.A."/>
            <person name="Darling A.E."/>
            <person name="Facciotti M.T."/>
        </authorList>
    </citation>
    <scope>NUCLEOTIDE SEQUENCE [LARGE SCALE GENOMIC DNA]</scope>
    <source>
        <strain evidence="1 2">JCM 10478</strain>
    </source>
</reference>
<keyword evidence="2" id="KW-1185">Reference proteome</keyword>
<evidence type="ECO:0000313" key="2">
    <source>
        <dbReference type="Proteomes" id="UP000011632"/>
    </source>
</evidence>
<proteinExistence type="predicted"/>
<dbReference type="Proteomes" id="UP000011632">
    <property type="component" value="Unassembled WGS sequence"/>
</dbReference>
<dbReference type="AlphaFoldDB" id="L9YB41"/>
<organism evidence="1 2">
    <name type="scientific">Natrinema versiforme JCM 10478</name>
    <dbReference type="NCBI Taxonomy" id="1227496"/>
    <lineage>
        <taxon>Archaea</taxon>
        <taxon>Methanobacteriati</taxon>
        <taxon>Methanobacteriota</taxon>
        <taxon>Stenosarchaea group</taxon>
        <taxon>Halobacteria</taxon>
        <taxon>Halobacteriales</taxon>
        <taxon>Natrialbaceae</taxon>
        <taxon>Natrinema</taxon>
    </lineage>
</organism>
<gene>
    <name evidence="1" type="ORF">C489_03041</name>
</gene>
<name>L9YB41_9EURY</name>